<accession>A0ACC2UWQ4</accession>
<protein>
    <submittedName>
        <fullName evidence="1">Uncharacterized protein</fullName>
    </submittedName>
</protein>
<dbReference type="Proteomes" id="UP001230649">
    <property type="component" value="Unassembled WGS sequence"/>
</dbReference>
<evidence type="ECO:0000313" key="2">
    <source>
        <dbReference type="Proteomes" id="UP001230649"/>
    </source>
</evidence>
<dbReference type="EMBL" id="JASBWS010000225">
    <property type="protein sequence ID" value="KAJ9090797.1"/>
    <property type="molecule type" value="Genomic_DNA"/>
</dbReference>
<evidence type="ECO:0000313" key="1">
    <source>
        <dbReference type="EMBL" id="KAJ9090797.1"/>
    </source>
</evidence>
<comment type="caution">
    <text evidence="1">The sequence shown here is derived from an EMBL/GenBank/DDBJ whole genome shotgun (WGS) entry which is preliminary data.</text>
</comment>
<keyword evidence="2" id="KW-1185">Reference proteome</keyword>
<reference evidence="1" key="1">
    <citation type="submission" date="2023-04" db="EMBL/GenBank/DDBJ databases">
        <title>Draft Genome sequencing of Naganishia species isolated from polar environments using Oxford Nanopore Technology.</title>
        <authorList>
            <person name="Leo P."/>
            <person name="Venkateswaran K."/>
        </authorList>
    </citation>
    <scope>NUCLEOTIDE SEQUENCE</scope>
    <source>
        <strain evidence="1">MNA-CCFEE 5262</strain>
    </source>
</reference>
<proteinExistence type="predicted"/>
<name>A0ACC2UWQ4_9TREE</name>
<gene>
    <name evidence="1" type="ORF">QFC20_007824</name>
</gene>
<organism evidence="1 2">
    <name type="scientific">Naganishia adeliensis</name>
    <dbReference type="NCBI Taxonomy" id="92952"/>
    <lineage>
        <taxon>Eukaryota</taxon>
        <taxon>Fungi</taxon>
        <taxon>Dikarya</taxon>
        <taxon>Basidiomycota</taxon>
        <taxon>Agaricomycotina</taxon>
        <taxon>Tremellomycetes</taxon>
        <taxon>Filobasidiales</taxon>
        <taxon>Filobasidiaceae</taxon>
        <taxon>Naganishia</taxon>
    </lineage>
</organism>
<sequence>MQLPFLNPKVAPPTHWNKTPMPEQTCNFWERLTVGWLFPLFRTGYTRPITEEDVWCLAESRRANTVSQQLETNFYARCPPSRRPLHLGGIRRATADSAEEKDGVKSDDSEDNLEADTDHGVKGAMNTEGCHSPDSGLDNPAFSTSDQSTIVKTVSLMENVPTGDSPKRDNPPGRPHEDTCNEGSRSHLLRVMAIMTPALYALSRLNPWSSFQRSRKIEKGNVVIEEDELGVRRTYDSSLFWALIQTIWRRLLTALLFVASSSVLFTTSSLVTKRLIAYIATSHAWSKASELDRARLIRPKSVGTGIALAIGLALMQEAGSLLHSHYQGTAYTCGQCYWELSSTLRAMYLIRYFSGIIMKSAATDQIARKSFRLSPRSQVESTHGQQTSAIGADCGYIDQCFPYLVQIIVKPFTIVVGFVLLLLNLGPSALVGVAIMALASPMMALFCSDLNECRQQQLKMLDRRVRLTSEALSTIRQIKLYAYEGYFGKRITDYREKELARLRKRKRSEASHELDVATIFASLQLFNIIKAPLSLLPTVITAISDAHVAIRRISRILTAEERNHELIIDPTSRFAVEVVGHFAYETVVPPDGHASVNRSKSKKAGSLRRGDAKGGAGLNVSKTASQTERSTLINDNIQQEQPFALNDIDLRISKGAFVAILGSIGSGKSALLEGMLGEMRQTRGSPVTFSGSISLVTQTPWIQSATVKDNILFGKELDPVRLQQVIHACALARDLEQLSDGIDTEIGGKFRWPYMAWWPLSA</sequence>